<accession>A0A8S9IBU0</accession>
<gene>
    <name evidence="2" type="ORF">F2Q68_00028237</name>
</gene>
<protein>
    <submittedName>
        <fullName evidence="2">Uncharacterized protein</fullName>
    </submittedName>
</protein>
<reference evidence="2" key="1">
    <citation type="submission" date="2019-12" db="EMBL/GenBank/DDBJ databases">
        <title>Genome sequencing and annotation of Brassica cretica.</title>
        <authorList>
            <person name="Studholme D.J."/>
            <person name="Sarris P.F."/>
        </authorList>
    </citation>
    <scope>NUCLEOTIDE SEQUENCE</scope>
    <source>
        <strain evidence="2">PFS-001/15</strain>
        <tissue evidence="2">Leaf</tissue>
    </source>
</reference>
<comment type="caution">
    <text evidence="2">The sequence shown here is derived from an EMBL/GenBank/DDBJ whole genome shotgun (WGS) entry which is preliminary data.</text>
</comment>
<dbReference type="Proteomes" id="UP000712281">
    <property type="component" value="Unassembled WGS sequence"/>
</dbReference>
<name>A0A8S9IBU0_BRACR</name>
<sequence>MDVNNKDKEKKIEFTFEDDEDLEDTSKYENDSDNTDQSDLGDLPGDDDNNNDDTFISQVQWPQSFRETTDSYTIAASPIFGSLLSNPSFYTPSFYRQSKSNLDVESKAPLLPERNEESDKASVTQSVWSHKGSFAEELPIGGYGCSFTQTIFNEASFAEERRRETEDEAPVAPGDCSAMGVKPLRRKSKRNRGDVD</sequence>
<proteinExistence type="predicted"/>
<organism evidence="2 3">
    <name type="scientific">Brassica cretica</name>
    <name type="common">Mustard</name>
    <dbReference type="NCBI Taxonomy" id="69181"/>
    <lineage>
        <taxon>Eukaryota</taxon>
        <taxon>Viridiplantae</taxon>
        <taxon>Streptophyta</taxon>
        <taxon>Embryophyta</taxon>
        <taxon>Tracheophyta</taxon>
        <taxon>Spermatophyta</taxon>
        <taxon>Magnoliopsida</taxon>
        <taxon>eudicotyledons</taxon>
        <taxon>Gunneridae</taxon>
        <taxon>Pentapetalae</taxon>
        <taxon>rosids</taxon>
        <taxon>malvids</taxon>
        <taxon>Brassicales</taxon>
        <taxon>Brassicaceae</taxon>
        <taxon>Brassiceae</taxon>
        <taxon>Brassica</taxon>
    </lineage>
</organism>
<evidence type="ECO:0000256" key="1">
    <source>
        <dbReference type="SAM" id="MobiDB-lite"/>
    </source>
</evidence>
<evidence type="ECO:0000313" key="3">
    <source>
        <dbReference type="Proteomes" id="UP000712281"/>
    </source>
</evidence>
<feature type="region of interest" description="Disordered" evidence="1">
    <location>
        <begin position="1"/>
        <end position="61"/>
    </location>
</feature>
<feature type="region of interest" description="Disordered" evidence="1">
    <location>
        <begin position="158"/>
        <end position="196"/>
    </location>
</feature>
<dbReference type="AlphaFoldDB" id="A0A8S9IBU0"/>
<dbReference type="EMBL" id="QGKW02001911">
    <property type="protein sequence ID" value="KAF2566762.1"/>
    <property type="molecule type" value="Genomic_DNA"/>
</dbReference>
<feature type="compositionally biased region" description="Basic and acidic residues" evidence="1">
    <location>
        <begin position="1"/>
        <end position="14"/>
    </location>
</feature>
<evidence type="ECO:0000313" key="2">
    <source>
        <dbReference type="EMBL" id="KAF2566762.1"/>
    </source>
</evidence>